<dbReference type="InParanoid" id="A0A409W5U4"/>
<evidence type="ECO:0000313" key="1">
    <source>
        <dbReference type="EMBL" id="PPQ73871.1"/>
    </source>
</evidence>
<evidence type="ECO:0000313" key="2">
    <source>
        <dbReference type="Proteomes" id="UP000283269"/>
    </source>
</evidence>
<comment type="caution">
    <text evidence="1">The sequence shown here is derived from an EMBL/GenBank/DDBJ whole genome shotgun (WGS) entry which is preliminary data.</text>
</comment>
<proteinExistence type="predicted"/>
<sequence length="71" mass="7548">MGIATLAAQKARLPVGFIGMSAMTEDYVDDNTYVSSSVDSTPPPPSHFTVLHLYTTVEATGPAVLDFPLSF</sequence>
<protein>
    <submittedName>
        <fullName evidence="1">Uncharacterized protein</fullName>
    </submittedName>
</protein>
<dbReference type="AlphaFoldDB" id="A0A409W5U4"/>
<accession>A0A409W5U4</accession>
<organism evidence="1 2">
    <name type="scientific">Psilocybe cyanescens</name>
    <dbReference type="NCBI Taxonomy" id="93625"/>
    <lineage>
        <taxon>Eukaryota</taxon>
        <taxon>Fungi</taxon>
        <taxon>Dikarya</taxon>
        <taxon>Basidiomycota</taxon>
        <taxon>Agaricomycotina</taxon>
        <taxon>Agaricomycetes</taxon>
        <taxon>Agaricomycetidae</taxon>
        <taxon>Agaricales</taxon>
        <taxon>Agaricineae</taxon>
        <taxon>Strophariaceae</taxon>
        <taxon>Psilocybe</taxon>
    </lineage>
</organism>
<name>A0A409W5U4_PSICY</name>
<gene>
    <name evidence="1" type="ORF">CVT25_008501</name>
</gene>
<dbReference type="EMBL" id="NHYD01003735">
    <property type="protein sequence ID" value="PPQ73871.1"/>
    <property type="molecule type" value="Genomic_DNA"/>
</dbReference>
<dbReference type="Proteomes" id="UP000283269">
    <property type="component" value="Unassembled WGS sequence"/>
</dbReference>
<reference evidence="1 2" key="1">
    <citation type="journal article" date="2018" name="Evol. Lett.">
        <title>Horizontal gene cluster transfer increased hallucinogenic mushroom diversity.</title>
        <authorList>
            <person name="Reynolds H.T."/>
            <person name="Vijayakumar V."/>
            <person name="Gluck-Thaler E."/>
            <person name="Korotkin H.B."/>
            <person name="Matheny P.B."/>
            <person name="Slot J.C."/>
        </authorList>
    </citation>
    <scope>NUCLEOTIDE SEQUENCE [LARGE SCALE GENOMIC DNA]</scope>
    <source>
        <strain evidence="1 2">2631</strain>
    </source>
</reference>
<keyword evidence="2" id="KW-1185">Reference proteome</keyword>